<evidence type="ECO:0000313" key="2">
    <source>
        <dbReference type="Proteomes" id="UP000640786"/>
    </source>
</evidence>
<evidence type="ECO:0008006" key="3">
    <source>
        <dbReference type="Google" id="ProtNLM"/>
    </source>
</evidence>
<name>A0ABR8RAZ3_9BACI</name>
<dbReference type="Proteomes" id="UP000640786">
    <property type="component" value="Unassembled WGS sequence"/>
</dbReference>
<proteinExistence type="predicted"/>
<reference evidence="1 2" key="1">
    <citation type="submission" date="2020-08" db="EMBL/GenBank/DDBJ databases">
        <title>A Genomic Blueprint of the Chicken Gut Microbiome.</title>
        <authorList>
            <person name="Gilroy R."/>
            <person name="Ravi A."/>
            <person name="Getino M."/>
            <person name="Pursley I."/>
            <person name="Horton D.L."/>
            <person name="Alikhan N.-F."/>
            <person name="Baker D."/>
            <person name="Gharbi K."/>
            <person name="Hall N."/>
            <person name="Watson M."/>
            <person name="Adriaenssens E.M."/>
            <person name="Foster-Nyarko E."/>
            <person name="Jarju S."/>
            <person name="Secka A."/>
            <person name="Antonio M."/>
            <person name="Oren A."/>
            <person name="Chaudhuri R."/>
            <person name="La Ragione R.M."/>
            <person name="Hildebrand F."/>
            <person name="Pallen M.J."/>
        </authorList>
    </citation>
    <scope>NUCLEOTIDE SEQUENCE [LARGE SCALE GENOMIC DNA]</scope>
    <source>
        <strain evidence="1 2">Sa2BUA9</strain>
    </source>
</reference>
<dbReference type="EMBL" id="JACSQO010000006">
    <property type="protein sequence ID" value="MBD7944920.1"/>
    <property type="molecule type" value="Genomic_DNA"/>
</dbReference>
<protein>
    <recommendedName>
        <fullName evidence="3">PepSY domain-containing protein</fullName>
    </recommendedName>
</protein>
<sequence>MIQDFINKTIVKEVQEDDIIYYYTQKEEPLAETILLDGFISNVTFFDPKSHPFSTSEEKQHFLSYVQKVFEREHLVLDEIIDFDSHYMVLLTLREPRYNIPVHSTGMNLTIGKNGTLEEVSFSNEQVHFAYPEKLISKDQAKVIIQQQQLMTLTIRPDIGWHYVYAPDFNLVGVETDGKVRYMTDMPEMEGACFEPLPTVEAVADLKVFLIAGRNATLDVYETEDMKSWEIFSDEEEKAVAGNPLEKACIALRTIVGDEYNRFYLEKTPNLHKALGIEIENDLFKSYRFVYVNNNISLDFLATEVIVNTETNNIQSINHSLIPYEKFKNLRKPSISYKEANAIAQRLVDVDLALERQHIDSIVYSFVYLIDYPSSPTKGHIHYIDAWTGEVYFVETGFQ</sequence>
<organism evidence="1 2">
    <name type="scientific">Psychrobacillus faecigallinarum</name>
    <dbReference type="NCBI Taxonomy" id="2762235"/>
    <lineage>
        <taxon>Bacteria</taxon>
        <taxon>Bacillati</taxon>
        <taxon>Bacillota</taxon>
        <taxon>Bacilli</taxon>
        <taxon>Bacillales</taxon>
        <taxon>Bacillaceae</taxon>
        <taxon>Psychrobacillus</taxon>
    </lineage>
</organism>
<gene>
    <name evidence="1" type="ORF">H9650_12415</name>
</gene>
<dbReference type="RefSeq" id="WP_191697352.1">
    <property type="nucleotide sequence ID" value="NZ_JACSQO010000006.1"/>
</dbReference>
<evidence type="ECO:0000313" key="1">
    <source>
        <dbReference type="EMBL" id="MBD7944920.1"/>
    </source>
</evidence>
<comment type="caution">
    <text evidence="1">The sequence shown here is derived from an EMBL/GenBank/DDBJ whole genome shotgun (WGS) entry which is preliminary data.</text>
</comment>
<keyword evidence="2" id="KW-1185">Reference proteome</keyword>
<accession>A0ABR8RAZ3</accession>